<organism evidence="4 5">
    <name type="scientific">Leptospira fluminis</name>
    <dbReference type="NCBI Taxonomy" id="2484979"/>
    <lineage>
        <taxon>Bacteria</taxon>
        <taxon>Pseudomonadati</taxon>
        <taxon>Spirochaetota</taxon>
        <taxon>Spirochaetia</taxon>
        <taxon>Leptospirales</taxon>
        <taxon>Leptospiraceae</taxon>
        <taxon>Leptospira</taxon>
    </lineage>
</organism>
<dbReference type="AlphaFoldDB" id="A0A4R9GN32"/>
<dbReference type="InterPro" id="IPR002068">
    <property type="entry name" value="A-crystallin/Hsp20_dom"/>
</dbReference>
<evidence type="ECO:0000256" key="2">
    <source>
        <dbReference type="RuleBase" id="RU003616"/>
    </source>
</evidence>
<reference evidence="4" key="1">
    <citation type="journal article" date="2019" name="PLoS Negl. Trop. Dis.">
        <title>Revisiting the worldwide diversity of Leptospira species in the environment.</title>
        <authorList>
            <person name="Vincent A.T."/>
            <person name="Schiettekatte O."/>
            <person name="Bourhy P."/>
            <person name="Veyrier F.J."/>
            <person name="Picardeau M."/>
        </authorList>
    </citation>
    <scope>NUCLEOTIDE SEQUENCE [LARGE SCALE GENOMIC DNA]</scope>
    <source>
        <strain evidence="4">SCS5</strain>
    </source>
</reference>
<sequence length="136" mass="15725">MRHQVDFLQEMRRMQNRIHNLFEPVWEGNRAFPTLNVYSNQDQITVTAEIPGLTSEDLEVTVAHNLLTIQGENKEPDLDSLKPRRLERSKGKFKRTLELPLAVDSERVQATVKDGILTLVLPIQENEKPRKIKIEA</sequence>
<dbReference type="EMBL" id="RQEV01000012">
    <property type="protein sequence ID" value="TGK17241.1"/>
    <property type="molecule type" value="Genomic_DNA"/>
</dbReference>
<dbReference type="RefSeq" id="WP_135813930.1">
    <property type="nucleotide sequence ID" value="NZ_RQEV01000012.1"/>
</dbReference>
<dbReference type="Pfam" id="PF00011">
    <property type="entry name" value="HSP20"/>
    <property type="match status" value="1"/>
</dbReference>
<gene>
    <name evidence="4" type="ORF">EHO61_12560</name>
</gene>
<dbReference type="Gene3D" id="2.60.40.790">
    <property type="match status" value="1"/>
</dbReference>
<evidence type="ECO:0000313" key="4">
    <source>
        <dbReference type="EMBL" id="TGK17241.1"/>
    </source>
</evidence>
<comment type="similarity">
    <text evidence="1 2">Belongs to the small heat shock protein (HSP20) family.</text>
</comment>
<proteinExistence type="inferred from homology"/>
<comment type="caution">
    <text evidence="4">The sequence shown here is derived from an EMBL/GenBank/DDBJ whole genome shotgun (WGS) entry which is preliminary data.</text>
</comment>
<feature type="domain" description="SHSP" evidence="3">
    <location>
        <begin position="26"/>
        <end position="136"/>
    </location>
</feature>
<evidence type="ECO:0000256" key="1">
    <source>
        <dbReference type="PROSITE-ProRule" id="PRU00285"/>
    </source>
</evidence>
<dbReference type="OrthoDB" id="9811615at2"/>
<evidence type="ECO:0000313" key="5">
    <source>
        <dbReference type="Proteomes" id="UP000297855"/>
    </source>
</evidence>
<dbReference type="PANTHER" id="PTHR11527">
    <property type="entry name" value="HEAT-SHOCK PROTEIN 20 FAMILY MEMBER"/>
    <property type="match status" value="1"/>
</dbReference>
<dbReference type="PROSITE" id="PS01031">
    <property type="entry name" value="SHSP"/>
    <property type="match status" value="1"/>
</dbReference>
<evidence type="ECO:0000259" key="3">
    <source>
        <dbReference type="PROSITE" id="PS01031"/>
    </source>
</evidence>
<dbReference type="SUPFAM" id="SSF49764">
    <property type="entry name" value="HSP20-like chaperones"/>
    <property type="match status" value="1"/>
</dbReference>
<dbReference type="CDD" id="cd06464">
    <property type="entry name" value="ACD_sHsps-like"/>
    <property type="match status" value="1"/>
</dbReference>
<keyword evidence="5" id="KW-1185">Reference proteome</keyword>
<protein>
    <submittedName>
        <fullName evidence="4">Hsp20/alpha crystallin family protein</fullName>
    </submittedName>
</protein>
<dbReference type="InterPro" id="IPR008978">
    <property type="entry name" value="HSP20-like_chaperone"/>
</dbReference>
<dbReference type="Proteomes" id="UP000297855">
    <property type="component" value="Unassembled WGS sequence"/>
</dbReference>
<dbReference type="InterPro" id="IPR031107">
    <property type="entry name" value="Small_HSP"/>
</dbReference>
<accession>A0A4R9GN32</accession>
<name>A0A4R9GN32_9LEPT</name>